<name>A0A0R1ZIN1_9LACO</name>
<dbReference type="GO" id="GO:0006260">
    <property type="term" value="P:DNA replication"/>
    <property type="evidence" value="ECO:0007669"/>
    <property type="project" value="UniProtKB-KW"/>
</dbReference>
<accession>A0A0R1ZIN1</accession>
<dbReference type="PANTHER" id="PTHR30231">
    <property type="entry name" value="DNA POLYMERASE III SUBUNIT EPSILON"/>
    <property type="match status" value="1"/>
</dbReference>
<dbReference type="EMBL" id="AYYO01000044">
    <property type="protein sequence ID" value="KRM54717.1"/>
    <property type="molecule type" value="Genomic_DNA"/>
</dbReference>
<reference evidence="9 10" key="1">
    <citation type="journal article" date="2015" name="Genome Announc.">
        <title>Expanding the biotechnology potential of lactobacilli through comparative genomics of 213 strains and associated genera.</title>
        <authorList>
            <person name="Sun Z."/>
            <person name="Harris H.M."/>
            <person name="McCann A."/>
            <person name="Guo C."/>
            <person name="Argimon S."/>
            <person name="Zhang W."/>
            <person name="Yang X."/>
            <person name="Jeffery I.B."/>
            <person name="Cooney J.C."/>
            <person name="Kagawa T.F."/>
            <person name="Liu W."/>
            <person name="Song Y."/>
            <person name="Salvetti E."/>
            <person name="Wrobel A."/>
            <person name="Rasinkangas P."/>
            <person name="Parkhill J."/>
            <person name="Rea M.C."/>
            <person name="O'Sullivan O."/>
            <person name="Ritari J."/>
            <person name="Douillard F.P."/>
            <person name="Paul Ross R."/>
            <person name="Yang R."/>
            <person name="Briner A.E."/>
            <person name="Felis G.E."/>
            <person name="de Vos W.M."/>
            <person name="Barrangou R."/>
            <person name="Klaenhammer T.R."/>
            <person name="Caufield P.W."/>
            <person name="Cui Y."/>
            <person name="Zhang H."/>
            <person name="O'Toole P.W."/>
        </authorList>
    </citation>
    <scope>NUCLEOTIDE SEQUENCE [LARGE SCALE GENOMIC DNA]</scope>
    <source>
        <strain evidence="9 10">DSM 20505</strain>
    </source>
</reference>
<keyword evidence="6" id="KW-0239">DNA-directed DNA polymerase</keyword>
<dbReference type="InterPro" id="IPR013520">
    <property type="entry name" value="Ribonucl_H"/>
</dbReference>
<proteinExistence type="predicted"/>
<dbReference type="GO" id="GO:0003887">
    <property type="term" value="F:DNA-directed DNA polymerase activity"/>
    <property type="evidence" value="ECO:0007669"/>
    <property type="project" value="UniProtKB-KW"/>
</dbReference>
<keyword evidence="10" id="KW-1185">Reference proteome</keyword>
<dbReference type="FunFam" id="3.30.420.10:FF:000045">
    <property type="entry name" value="3'-5' exonuclease DinG"/>
    <property type="match status" value="1"/>
</dbReference>
<dbReference type="Gene3D" id="3.30.420.10">
    <property type="entry name" value="Ribonuclease H-like superfamily/Ribonuclease H"/>
    <property type="match status" value="1"/>
</dbReference>
<evidence type="ECO:0000256" key="1">
    <source>
        <dbReference type="ARBA" id="ARBA00022679"/>
    </source>
</evidence>
<dbReference type="PANTHER" id="PTHR30231:SF42">
    <property type="entry name" value="EXONUCLEASE"/>
    <property type="match status" value="1"/>
</dbReference>
<dbReference type="PATRIC" id="fig|1291052.5.peg.2195"/>
<dbReference type="GO" id="GO:0003676">
    <property type="term" value="F:nucleic acid binding"/>
    <property type="evidence" value="ECO:0007669"/>
    <property type="project" value="InterPro"/>
</dbReference>
<dbReference type="CDD" id="cd06130">
    <property type="entry name" value="DNA_pol_III_epsilon_like"/>
    <property type="match status" value="1"/>
</dbReference>
<feature type="domain" description="Exonuclease" evidence="8">
    <location>
        <begin position="2"/>
        <end position="167"/>
    </location>
</feature>
<evidence type="ECO:0000256" key="2">
    <source>
        <dbReference type="ARBA" id="ARBA00022695"/>
    </source>
</evidence>
<dbReference type="Pfam" id="PF00929">
    <property type="entry name" value="RNase_T"/>
    <property type="match status" value="1"/>
</dbReference>
<dbReference type="SMART" id="SM00479">
    <property type="entry name" value="EXOIII"/>
    <property type="match status" value="1"/>
</dbReference>
<dbReference type="AlphaFoldDB" id="A0A0R1ZIN1"/>
<evidence type="ECO:0000259" key="8">
    <source>
        <dbReference type="SMART" id="SM00479"/>
    </source>
</evidence>
<protein>
    <recommendedName>
        <fullName evidence="7">DNA polymerase III polC-type</fullName>
    </recommendedName>
</protein>
<evidence type="ECO:0000256" key="6">
    <source>
        <dbReference type="ARBA" id="ARBA00022932"/>
    </source>
</evidence>
<keyword evidence="3" id="KW-0235">DNA replication</keyword>
<evidence type="ECO:0000256" key="5">
    <source>
        <dbReference type="ARBA" id="ARBA00022839"/>
    </source>
</evidence>
<dbReference type="InterPro" id="IPR036397">
    <property type="entry name" value="RNaseH_sf"/>
</dbReference>
<dbReference type="OrthoDB" id="9803913at2"/>
<organism evidence="9 10">
    <name type="scientific">Lacticaseibacillus sharpeae JCM 1186 = DSM 20505</name>
    <dbReference type="NCBI Taxonomy" id="1291052"/>
    <lineage>
        <taxon>Bacteria</taxon>
        <taxon>Bacillati</taxon>
        <taxon>Bacillota</taxon>
        <taxon>Bacilli</taxon>
        <taxon>Lactobacillales</taxon>
        <taxon>Lactobacillaceae</taxon>
        <taxon>Lacticaseibacillus</taxon>
    </lineage>
</organism>
<evidence type="ECO:0000256" key="4">
    <source>
        <dbReference type="ARBA" id="ARBA00022722"/>
    </source>
</evidence>
<keyword evidence="1" id="KW-0808">Transferase</keyword>
<evidence type="ECO:0000256" key="3">
    <source>
        <dbReference type="ARBA" id="ARBA00022705"/>
    </source>
</evidence>
<dbReference type="SUPFAM" id="SSF53098">
    <property type="entry name" value="Ribonuclease H-like"/>
    <property type="match status" value="1"/>
</dbReference>
<dbReference type="GO" id="GO:0008408">
    <property type="term" value="F:3'-5' exonuclease activity"/>
    <property type="evidence" value="ECO:0007669"/>
    <property type="project" value="TreeGrafter"/>
</dbReference>
<evidence type="ECO:0000313" key="9">
    <source>
        <dbReference type="EMBL" id="KRM54717.1"/>
    </source>
</evidence>
<comment type="caution">
    <text evidence="9">The sequence shown here is derived from an EMBL/GenBank/DDBJ whole genome shotgun (WGS) entry which is preliminary data.</text>
</comment>
<keyword evidence="5 9" id="KW-0378">Hydrolase</keyword>
<dbReference type="STRING" id="1291052.FC18_GL002131"/>
<dbReference type="GO" id="GO:0005829">
    <property type="term" value="C:cytosol"/>
    <property type="evidence" value="ECO:0007669"/>
    <property type="project" value="TreeGrafter"/>
</dbReference>
<keyword evidence="2" id="KW-0548">Nucleotidyltransferase</keyword>
<keyword evidence="4" id="KW-0540">Nuclease</keyword>
<dbReference type="InterPro" id="IPR012337">
    <property type="entry name" value="RNaseH-like_sf"/>
</dbReference>
<sequence length="177" mass="20105">MDFIAMDYETAAGQRATACSVAIVVVRDSRVVDSFYSLINPEVRFSPYNVQVHHITESMVRDAPTWPELWPHIQSFFTANQLVAAHNASFDVSVVRKSLERYGIPPVQFQYIDTVRTSKHFYPDLPNHKLDTVSRALNIDLQHHHNALDDSYACARILLAEEKAFSANDLRGFVKLA</sequence>
<gene>
    <name evidence="9" type="ORF">FC18_GL002131</name>
</gene>
<evidence type="ECO:0000313" key="10">
    <source>
        <dbReference type="Proteomes" id="UP000051679"/>
    </source>
</evidence>
<evidence type="ECO:0000256" key="7">
    <source>
        <dbReference type="ARBA" id="ARBA00070925"/>
    </source>
</evidence>
<dbReference type="Proteomes" id="UP000051679">
    <property type="component" value="Unassembled WGS sequence"/>
</dbReference>
<dbReference type="RefSeq" id="WP_056976067.1">
    <property type="nucleotide sequence ID" value="NZ_AYYO01000044.1"/>
</dbReference>
<keyword evidence="5 9" id="KW-0269">Exonuclease</keyword>